<keyword evidence="1" id="KW-1133">Transmembrane helix</keyword>
<evidence type="ECO:0000259" key="2">
    <source>
        <dbReference type="PROSITE" id="PS51832"/>
    </source>
</evidence>
<dbReference type="PROSITE" id="PS51832">
    <property type="entry name" value="HD_GYP"/>
    <property type="match status" value="1"/>
</dbReference>
<dbReference type="AlphaFoldDB" id="A0A0F9TX96"/>
<organism evidence="3">
    <name type="scientific">marine sediment metagenome</name>
    <dbReference type="NCBI Taxonomy" id="412755"/>
    <lineage>
        <taxon>unclassified sequences</taxon>
        <taxon>metagenomes</taxon>
        <taxon>ecological metagenomes</taxon>
    </lineage>
</organism>
<dbReference type="InterPro" id="IPR003607">
    <property type="entry name" value="HD/PDEase_dom"/>
</dbReference>
<name>A0A0F9TX96_9ZZZZ</name>
<proteinExistence type="predicted"/>
<dbReference type="SMART" id="SM00471">
    <property type="entry name" value="HDc"/>
    <property type="match status" value="1"/>
</dbReference>
<dbReference type="InterPro" id="IPR037522">
    <property type="entry name" value="HD_GYP_dom"/>
</dbReference>
<dbReference type="Gene3D" id="1.10.3210.10">
    <property type="entry name" value="Hypothetical protein af1432"/>
    <property type="match status" value="1"/>
</dbReference>
<dbReference type="Pfam" id="PF13487">
    <property type="entry name" value="HD_5"/>
    <property type="match status" value="1"/>
</dbReference>
<evidence type="ECO:0000313" key="3">
    <source>
        <dbReference type="EMBL" id="KKN85655.1"/>
    </source>
</evidence>
<gene>
    <name evidence="3" type="ORF">LCGC14_0276380</name>
</gene>
<keyword evidence="1" id="KW-0472">Membrane</keyword>
<sequence>MPSHLARQQHQRITTTVVMGLTAIAAALGAWMLFSAGHGAVAVGLALIGGITIGWTTWWIRQAFTHADGLYVALQIAAEGSERHCIEMLQKIIQFVEERDEYWKGHSDRVGRMAEQIGQRMDLPDLQCRQLNQAGQLHDIGLLAIPEAARPGKFSSEQFRAMTKHSEISYELLKPLQTTHAILPAVRHHHERMNGTGYPDGLAGERIPLDARILAVADSFDAMTHDRPHRQAMTALQALGELRRCTPAGYDPACVDALAALLHVDVMEMADQPADITNSAGMAA</sequence>
<feature type="domain" description="HD-GYP" evidence="2">
    <location>
        <begin position="81"/>
        <end position="275"/>
    </location>
</feature>
<dbReference type="CDD" id="cd00077">
    <property type="entry name" value="HDc"/>
    <property type="match status" value="1"/>
</dbReference>
<protein>
    <recommendedName>
        <fullName evidence="2">HD-GYP domain-containing protein</fullName>
    </recommendedName>
</protein>
<evidence type="ECO:0000256" key="1">
    <source>
        <dbReference type="SAM" id="Phobius"/>
    </source>
</evidence>
<feature type="transmembrane region" description="Helical" evidence="1">
    <location>
        <begin position="12"/>
        <end position="34"/>
    </location>
</feature>
<accession>A0A0F9TX96</accession>
<dbReference type="PANTHER" id="PTHR43155">
    <property type="entry name" value="CYCLIC DI-GMP PHOSPHODIESTERASE PA4108-RELATED"/>
    <property type="match status" value="1"/>
</dbReference>
<feature type="transmembrane region" description="Helical" evidence="1">
    <location>
        <begin position="40"/>
        <end position="60"/>
    </location>
</feature>
<dbReference type="SUPFAM" id="SSF109604">
    <property type="entry name" value="HD-domain/PDEase-like"/>
    <property type="match status" value="1"/>
</dbReference>
<keyword evidence="1" id="KW-0812">Transmembrane</keyword>
<reference evidence="3" key="1">
    <citation type="journal article" date="2015" name="Nature">
        <title>Complex archaea that bridge the gap between prokaryotes and eukaryotes.</title>
        <authorList>
            <person name="Spang A."/>
            <person name="Saw J.H."/>
            <person name="Jorgensen S.L."/>
            <person name="Zaremba-Niedzwiedzka K."/>
            <person name="Martijn J."/>
            <person name="Lind A.E."/>
            <person name="van Eijk R."/>
            <person name="Schleper C."/>
            <person name="Guy L."/>
            <person name="Ettema T.J."/>
        </authorList>
    </citation>
    <scope>NUCLEOTIDE SEQUENCE</scope>
</reference>
<comment type="caution">
    <text evidence="3">The sequence shown here is derived from an EMBL/GenBank/DDBJ whole genome shotgun (WGS) entry which is preliminary data.</text>
</comment>
<dbReference type="EMBL" id="LAZR01000156">
    <property type="protein sequence ID" value="KKN85655.1"/>
    <property type="molecule type" value="Genomic_DNA"/>
</dbReference>
<dbReference type="PANTHER" id="PTHR43155:SF2">
    <property type="entry name" value="CYCLIC DI-GMP PHOSPHODIESTERASE PA4108"/>
    <property type="match status" value="1"/>
</dbReference>